<keyword evidence="3" id="KW-1185">Reference proteome</keyword>
<dbReference type="AlphaFoldDB" id="A0A9Q1F151"/>
<evidence type="ECO:0000313" key="3">
    <source>
        <dbReference type="Proteomes" id="UP001152622"/>
    </source>
</evidence>
<gene>
    <name evidence="2" type="ORF">SKAU_G00273880</name>
</gene>
<proteinExistence type="predicted"/>
<protein>
    <submittedName>
        <fullName evidence="2">Uncharacterized protein</fullName>
    </submittedName>
</protein>
<comment type="caution">
    <text evidence="2">The sequence shown here is derived from an EMBL/GenBank/DDBJ whole genome shotgun (WGS) entry which is preliminary data.</text>
</comment>
<dbReference type="Proteomes" id="UP001152622">
    <property type="component" value="Chromosome 10"/>
</dbReference>
<dbReference type="OrthoDB" id="413122at2759"/>
<dbReference type="EMBL" id="JAINUF010000010">
    <property type="protein sequence ID" value="KAJ8348799.1"/>
    <property type="molecule type" value="Genomic_DNA"/>
</dbReference>
<accession>A0A9Q1F151</accession>
<evidence type="ECO:0000313" key="2">
    <source>
        <dbReference type="EMBL" id="KAJ8348799.1"/>
    </source>
</evidence>
<name>A0A9Q1F151_SYNKA</name>
<reference evidence="2" key="1">
    <citation type="journal article" date="2023" name="Science">
        <title>Genome structures resolve the early diversification of teleost fishes.</title>
        <authorList>
            <person name="Parey E."/>
            <person name="Louis A."/>
            <person name="Montfort J."/>
            <person name="Bouchez O."/>
            <person name="Roques C."/>
            <person name="Iampietro C."/>
            <person name="Lluch J."/>
            <person name="Castinel A."/>
            <person name="Donnadieu C."/>
            <person name="Desvignes T."/>
            <person name="Floi Bucao C."/>
            <person name="Jouanno E."/>
            <person name="Wen M."/>
            <person name="Mejri S."/>
            <person name="Dirks R."/>
            <person name="Jansen H."/>
            <person name="Henkel C."/>
            <person name="Chen W.J."/>
            <person name="Zahm M."/>
            <person name="Cabau C."/>
            <person name="Klopp C."/>
            <person name="Thompson A.W."/>
            <person name="Robinson-Rechavi M."/>
            <person name="Braasch I."/>
            <person name="Lecointre G."/>
            <person name="Bobe J."/>
            <person name="Postlethwait J.H."/>
            <person name="Berthelot C."/>
            <person name="Roest Crollius H."/>
            <person name="Guiguen Y."/>
        </authorList>
    </citation>
    <scope>NUCLEOTIDE SEQUENCE</scope>
    <source>
        <strain evidence="2">WJC10195</strain>
    </source>
</reference>
<organism evidence="2 3">
    <name type="scientific">Synaphobranchus kaupii</name>
    <name type="common">Kaup's arrowtooth eel</name>
    <dbReference type="NCBI Taxonomy" id="118154"/>
    <lineage>
        <taxon>Eukaryota</taxon>
        <taxon>Metazoa</taxon>
        <taxon>Chordata</taxon>
        <taxon>Craniata</taxon>
        <taxon>Vertebrata</taxon>
        <taxon>Euteleostomi</taxon>
        <taxon>Actinopterygii</taxon>
        <taxon>Neopterygii</taxon>
        <taxon>Teleostei</taxon>
        <taxon>Anguilliformes</taxon>
        <taxon>Synaphobranchidae</taxon>
        <taxon>Synaphobranchus</taxon>
    </lineage>
</organism>
<evidence type="ECO:0000256" key="1">
    <source>
        <dbReference type="SAM" id="MobiDB-lite"/>
    </source>
</evidence>
<feature type="region of interest" description="Disordered" evidence="1">
    <location>
        <begin position="176"/>
        <end position="199"/>
    </location>
</feature>
<sequence>MKGNNNFGKHYRGVISKGQLDKDGEPNPYYCKGLVAHISKYLLPYAGLWTGIMLGDLGRHGTGQAYEDYTKRYNVLKNSKRQNITEDNKTQGIMEKSQWDLKHIRFRSSRLTRLDDFVVQYQRTHTAVLKEYEDSKRVFRRKTFRVNKEKWKERQQKKRGRYVTAIRKPFPFKRSTKKVDSPVTEGSLGTHGDISCQEPSSSLQGDHDNILEAQAGLTSLWKKKDTEVVVSVLPSQTKANIIIHHSELCTLRPHQWLTGEVNFDNYQAIVSFVNIDMVHWKFLVSR</sequence>